<dbReference type="Pfam" id="PF01656">
    <property type="entry name" value="CbiA"/>
    <property type="match status" value="1"/>
</dbReference>
<evidence type="ECO:0000313" key="2">
    <source>
        <dbReference type="EMBL" id="KGN84493.1"/>
    </source>
</evidence>
<organism evidence="2 3">
    <name type="scientific">Porphyromonas gulae</name>
    <dbReference type="NCBI Taxonomy" id="111105"/>
    <lineage>
        <taxon>Bacteria</taxon>
        <taxon>Pseudomonadati</taxon>
        <taxon>Bacteroidota</taxon>
        <taxon>Bacteroidia</taxon>
        <taxon>Bacteroidales</taxon>
        <taxon>Porphyromonadaceae</taxon>
        <taxon>Porphyromonas</taxon>
    </lineage>
</organism>
<dbReference type="RefSeq" id="WP_039426553.1">
    <property type="nucleotide sequence ID" value="NZ_JRAK01000144.1"/>
</dbReference>
<dbReference type="Gene3D" id="3.40.50.300">
    <property type="entry name" value="P-loop containing nucleotide triphosphate hydrolases"/>
    <property type="match status" value="1"/>
</dbReference>
<evidence type="ECO:0000313" key="3">
    <source>
        <dbReference type="Proteomes" id="UP000030146"/>
    </source>
</evidence>
<dbReference type="EMBL" id="JRAK01000144">
    <property type="protein sequence ID" value="KGN84493.1"/>
    <property type="molecule type" value="Genomic_DNA"/>
</dbReference>
<protein>
    <submittedName>
        <fullName evidence="2">Conjugal transfer protein TraA</fullName>
    </submittedName>
</protein>
<feature type="domain" description="CobQ/CobB/MinD/ParA nucleotide binding" evidence="1">
    <location>
        <begin position="14"/>
        <end position="218"/>
    </location>
</feature>
<accession>A0A0A2F0F0</accession>
<dbReference type="InterPro" id="IPR050678">
    <property type="entry name" value="DNA_Partitioning_ATPase"/>
</dbReference>
<dbReference type="InterPro" id="IPR002586">
    <property type="entry name" value="CobQ/CobB/MinD/ParA_Nub-bd_dom"/>
</dbReference>
<proteinExistence type="predicted"/>
<reference evidence="2 3" key="1">
    <citation type="submission" date="2014-08" db="EMBL/GenBank/DDBJ databases">
        <title>Porphyromonas gulae strain:COT-052_OH3439 Genome sequencing.</title>
        <authorList>
            <person name="Wallis C."/>
            <person name="Deusch O."/>
            <person name="O'Flynn C."/>
            <person name="Davis I."/>
            <person name="Jospin G."/>
            <person name="Darling A.E."/>
            <person name="Coil D.A."/>
            <person name="Alexiev A."/>
            <person name="Horsfall A."/>
            <person name="Kirkwood N."/>
            <person name="Harris S."/>
            <person name="Eisen J.A."/>
        </authorList>
    </citation>
    <scope>NUCLEOTIDE SEQUENCE [LARGE SCALE GENOMIC DNA]</scope>
    <source>
        <strain evidence="3">COT-052 OH3439</strain>
    </source>
</reference>
<evidence type="ECO:0000259" key="1">
    <source>
        <dbReference type="Pfam" id="PF01656"/>
    </source>
</evidence>
<dbReference type="InterPro" id="IPR027417">
    <property type="entry name" value="P-loop_NTPase"/>
</dbReference>
<dbReference type="PANTHER" id="PTHR13696">
    <property type="entry name" value="P-LOOP CONTAINING NUCLEOSIDE TRIPHOSPHATE HYDROLASE"/>
    <property type="match status" value="1"/>
</dbReference>
<dbReference type="AlphaFoldDB" id="A0A0A2F0F0"/>
<dbReference type="PANTHER" id="PTHR13696:SF52">
    <property type="entry name" value="PARA FAMILY PROTEIN CT_582"/>
    <property type="match status" value="1"/>
</dbReference>
<name>A0A0A2F0F0_9PORP</name>
<keyword evidence="3" id="KW-1185">Reference proteome</keyword>
<gene>
    <name evidence="2" type="ORF">HR15_10930</name>
</gene>
<sequence length="261" mass="29641">MKTLPTQAPIYLGFASQKGGVGKSSLAEILASILYYEKHLPLVVVDCDGTQESFYKLRERERNLIQASKELSEQLKVHFTKFGHPAYPILRSTPDAALKDVQKYLESSERKERLVIFDFPGHAGTEALLQLSIEMDYIISPIEADPQSLVSGFAYAQTIRDLGLSFEDARIRDLLLLWNKINRSASPVVVDHYTKYAQEEEINLFDTRIYHSVKFSRELGQGGVKGVFRSSYLPPVPALRPSTGVDEWIEEVLQRFHLIHE</sequence>
<dbReference type="Proteomes" id="UP000030146">
    <property type="component" value="Unassembled WGS sequence"/>
</dbReference>
<dbReference type="SUPFAM" id="SSF52540">
    <property type="entry name" value="P-loop containing nucleoside triphosphate hydrolases"/>
    <property type="match status" value="1"/>
</dbReference>
<comment type="caution">
    <text evidence="2">The sequence shown here is derived from an EMBL/GenBank/DDBJ whole genome shotgun (WGS) entry which is preliminary data.</text>
</comment>